<evidence type="ECO:0000256" key="3">
    <source>
        <dbReference type="ARBA" id="ARBA00022737"/>
    </source>
</evidence>
<dbReference type="Gene3D" id="3.40.50.300">
    <property type="entry name" value="P-loop containing nucleotide triphosphate hydrolases"/>
    <property type="match status" value="1"/>
</dbReference>
<comment type="similarity">
    <text evidence="1">Belongs to the MAGUK family.</text>
</comment>
<feature type="compositionally biased region" description="Polar residues" evidence="5">
    <location>
        <begin position="378"/>
        <end position="400"/>
    </location>
</feature>
<feature type="compositionally biased region" description="Pro residues" evidence="5">
    <location>
        <begin position="363"/>
        <end position="374"/>
    </location>
</feature>
<feature type="region of interest" description="Disordered" evidence="5">
    <location>
        <begin position="258"/>
        <end position="324"/>
    </location>
</feature>
<evidence type="ECO:0000259" key="6">
    <source>
        <dbReference type="PROSITE" id="PS50002"/>
    </source>
</evidence>
<feature type="compositionally biased region" description="Low complexity" evidence="5">
    <location>
        <begin position="611"/>
        <end position="629"/>
    </location>
</feature>
<accession>A0A834VGG9</accession>
<reference evidence="10" key="2">
    <citation type="submission" date="2020-01" db="EMBL/GenBank/DDBJ databases">
        <authorList>
            <person name="Korhonen P.K.K."/>
            <person name="Guangxu M.G."/>
            <person name="Wang T.W."/>
            <person name="Stroehlein A.J.S."/>
            <person name="Young N.D."/>
            <person name="Ang C.-S.A."/>
            <person name="Fernando D.W.F."/>
            <person name="Lu H.L."/>
            <person name="Taylor S.T."/>
            <person name="Ehtesham M.E.M."/>
            <person name="Najaraj S.H.N."/>
            <person name="Harsha G.H.G."/>
            <person name="Madugundu A.M."/>
            <person name="Renuse S.R."/>
            <person name="Holt D.H."/>
            <person name="Pandey A.P."/>
            <person name="Papenfuss A.P."/>
            <person name="Gasser R.B.G."/>
            <person name="Fischer K.F."/>
        </authorList>
    </citation>
    <scope>NUCLEOTIDE SEQUENCE</scope>
    <source>
        <strain evidence="10">SSS_KF_BRIS2020</strain>
    </source>
</reference>
<dbReference type="InterPro" id="IPR036028">
    <property type="entry name" value="SH3-like_dom_sf"/>
</dbReference>
<feature type="domain" description="PDZ" evidence="8">
    <location>
        <begin position="708"/>
        <end position="789"/>
    </location>
</feature>
<proteinExistence type="inferred from homology"/>
<evidence type="ECO:0000256" key="5">
    <source>
        <dbReference type="SAM" id="MobiDB-lite"/>
    </source>
</evidence>
<feature type="domain" description="L27" evidence="9">
    <location>
        <begin position="624"/>
        <end position="681"/>
    </location>
</feature>
<dbReference type="CDD" id="cd12036">
    <property type="entry name" value="SH3_MPP5"/>
    <property type="match status" value="1"/>
</dbReference>
<dbReference type="PROSITE" id="PS50052">
    <property type="entry name" value="GUANYLATE_KINASE_2"/>
    <property type="match status" value="1"/>
</dbReference>
<keyword evidence="12" id="KW-1185">Reference proteome</keyword>
<organism evidence="10">
    <name type="scientific">Sarcoptes scabiei</name>
    <name type="common">Itch mite</name>
    <name type="synonym">Acarus scabiei</name>
    <dbReference type="NCBI Taxonomy" id="52283"/>
    <lineage>
        <taxon>Eukaryota</taxon>
        <taxon>Metazoa</taxon>
        <taxon>Ecdysozoa</taxon>
        <taxon>Arthropoda</taxon>
        <taxon>Chelicerata</taxon>
        <taxon>Arachnida</taxon>
        <taxon>Acari</taxon>
        <taxon>Acariformes</taxon>
        <taxon>Sarcoptiformes</taxon>
        <taxon>Astigmata</taxon>
        <taxon>Psoroptidia</taxon>
        <taxon>Sarcoptoidea</taxon>
        <taxon>Sarcoptidae</taxon>
        <taxon>Sarcoptinae</taxon>
        <taxon>Sarcoptes</taxon>
    </lineage>
</organism>
<dbReference type="InterPro" id="IPR008144">
    <property type="entry name" value="Guanylate_kin-like_dom"/>
</dbReference>
<dbReference type="EMBL" id="WVUK01000053">
    <property type="protein sequence ID" value="KAF7494234.1"/>
    <property type="molecule type" value="Genomic_DNA"/>
</dbReference>
<feature type="region of interest" description="Disordered" evidence="5">
    <location>
        <begin position="196"/>
        <end position="230"/>
    </location>
</feature>
<dbReference type="Pfam" id="PF00625">
    <property type="entry name" value="Guanylate_kin"/>
    <property type="match status" value="1"/>
</dbReference>
<feature type="compositionally biased region" description="Low complexity" evidence="5">
    <location>
        <begin position="206"/>
        <end position="230"/>
    </location>
</feature>
<sequence length="1160" mass="131701">MVDIGGYVIVLVEQDDKIKLFGSPADRKDCDEILEVNGNNLDNMTHQEIINYIHQCIKSRTISLRVKRRITDKLELDSSPIDAFIIGNRAREHFNKIVKTTADHANNKEKLVDNNINIKNNSNNRDNRRGNNNNNSNQNNSTKDDDVVVSITPRDIAAISKSFSSNCSCYDSNRTEQSGGKEFDPVIRTISHTDKSADFNSHHHQSLSQTSSNQSNRDSNSSDLIVVSSSQSRSSYDSTLTSISNSFKYAKLASESAHSIDSSLKSTTKDSSDKTSADEEQLFDCYKEKDQKSSPLSSSTTSSSASVSESEIRTLPTKVPTDQTSAKMELVELSSAHPSFQMHREMPVDVPDSFVAVVKQTPRYPPPHPPPQPPQRYSSNDFNHAMNQSNNTQDNQISLNNRMDKYRKYSDEIQRKKEEEEFLRSSLRSSKKLQQLQESNKNGLTGANHLCEPMVNIAFEPDDELMVSYTNAKMNPNTLGQSYAIRNDRESDKVLPFPYLEMIVENIRNSLNPEFKDLIDESKLKNLVSIYSVLMQHQHSKINSFLDSQQTLRPPSYNSIARPAVQNHIHPQNSSPSSSSSAQLSQQTNFSKGLLTFPSGQNHHPSHHQHQQQQQFHLQNHQQNNNNSNEASESLREMINTLQQNLLHPEVAELLEILNRHELESLCFAYDRIVSESNRNLMSLMPEDVHDKVHEVEMLDVIHSGVKVVQIEKTSCEPLGATVRNEPDGSVIIGRIIKGGAAHKSGMLHEGDEILEVNGIEMKGRNVNQVCDLLSEMTGTLTFVIAIRDSMLRVNPAMIPSYQNQVLHLRALFDYDPDEDLYIPCRELGICFNKGDILHVIDQTDINWWQAYREGDEHDQSLAGLIPSIQFQIQREAMKQSILNDSAINTSTFSRKNRFANGKSKSSTLLFNCGKRSLERKKKKNSKQRLIVTHEEILTYEEVYYYHPRPNFKRPIVLIGPANIGRHELRQRLMQDTDRFAAAVPHTSRLRKDGEFDGIDYHFISRQMFEHDIKETRFVEHGEYEKNYYGTSFAAIEAVVQSGKICILNLHVHSIPLLRQGSAGAKLKPFFVFVAPPPQTENLHRLLTLKNNGHSGEANTFTVADYQQIMDEANEIEAKFGHYFDMVLQMTDIESAYHELLAEINALEHEPQWIPSSWVK</sequence>
<dbReference type="PROSITE" id="PS50002">
    <property type="entry name" value="SH3"/>
    <property type="match status" value="1"/>
</dbReference>
<dbReference type="SUPFAM" id="SSF50044">
    <property type="entry name" value="SH3-domain"/>
    <property type="match status" value="1"/>
</dbReference>
<dbReference type="Gene3D" id="2.30.30.40">
    <property type="entry name" value="SH3 Domains"/>
    <property type="match status" value="1"/>
</dbReference>
<evidence type="ECO:0000256" key="2">
    <source>
        <dbReference type="ARBA" id="ARBA00022443"/>
    </source>
</evidence>
<dbReference type="OrthoDB" id="43580at2759"/>
<dbReference type="PROSITE" id="PS50106">
    <property type="entry name" value="PDZ"/>
    <property type="match status" value="1"/>
</dbReference>
<dbReference type="InterPro" id="IPR008145">
    <property type="entry name" value="GK/Ca_channel_bsu"/>
</dbReference>
<evidence type="ECO:0000259" key="7">
    <source>
        <dbReference type="PROSITE" id="PS50052"/>
    </source>
</evidence>
<evidence type="ECO:0000313" key="10">
    <source>
        <dbReference type="EMBL" id="KAF7494234.1"/>
    </source>
</evidence>
<dbReference type="CDD" id="cd06798">
    <property type="entry name" value="PDZ_MPP5-like"/>
    <property type="match status" value="1"/>
</dbReference>
<evidence type="ECO:0000256" key="1">
    <source>
        <dbReference type="ARBA" id="ARBA00007014"/>
    </source>
</evidence>
<feature type="region of interest" description="Disordered" evidence="5">
    <location>
        <begin position="106"/>
        <end position="148"/>
    </location>
</feature>
<dbReference type="Proteomes" id="UP000070412">
    <property type="component" value="Unassembled WGS sequence"/>
</dbReference>
<feature type="compositionally biased region" description="Basic and acidic residues" evidence="5">
    <location>
        <begin position="267"/>
        <end position="277"/>
    </location>
</feature>
<keyword evidence="3" id="KW-0677">Repeat</keyword>
<dbReference type="FunFam" id="2.30.42.10:FF:000088">
    <property type="entry name" value="MAGUK p55 subfamily member 5"/>
    <property type="match status" value="1"/>
</dbReference>
<dbReference type="InterPro" id="IPR001452">
    <property type="entry name" value="SH3_domain"/>
</dbReference>
<evidence type="ECO:0000259" key="8">
    <source>
        <dbReference type="PROSITE" id="PS50106"/>
    </source>
</evidence>
<evidence type="ECO:0000313" key="12">
    <source>
        <dbReference type="Proteomes" id="UP000070412"/>
    </source>
</evidence>
<reference evidence="11" key="3">
    <citation type="submission" date="2022-06" db="UniProtKB">
        <authorList>
            <consortium name="EnsemblMetazoa"/>
        </authorList>
    </citation>
    <scope>IDENTIFICATION</scope>
</reference>
<dbReference type="InterPro" id="IPR036034">
    <property type="entry name" value="PDZ_sf"/>
</dbReference>
<feature type="compositionally biased region" description="Low complexity" evidence="5">
    <location>
        <begin position="114"/>
        <end position="141"/>
    </location>
</feature>
<feature type="region of interest" description="Disordered" evidence="5">
    <location>
        <begin position="360"/>
        <end position="400"/>
    </location>
</feature>
<dbReference type="SMART" id="SM00228">
    <property type="entry name" value="PDZ"/>
    <property type="match status" value="2"/>
</dbReference>
<evidence type="ECO:0000256" key="4">
    <source>
        <dbReference type="PROSITE-ProRule" id="PRU00192"/>
    </source>
</evidence>
<feature type="region of interest" description="Disordered" evidence="5">
    <location>
        <begin position="593"/>
        <end position="634"/>
    </location>
</feature>
<feature type="compositionally biased region" description="Low complexity" evidence="5">
    <location>
        <begin position="293"/>
        <end position="309"/>
    </location>
</feature>
<name>A0A834VGG9_SARSC</name>
<gene>
    <name evidence="10" type="ORF">SSS_5620</name>
</gene>
<feature type="domain" description="SH3" evidence="6">
    <location>
        <begin position="804"/>
        <end position="876"/>
    </location>
</feature>
<dbReference type="SUPFAM" id="SSF52540">
    <property type="entry name" value="P-loop containing nucleoside triphosphate hydrolases"/>
    <property type="match status" value="1"/>
</dbReference>
<dbReference type="InterPro" id="IPR035601">
    <property type="entry name" value="MPP5_SH3"/>
</dbReference>
<dbReference type="InterPro" id="IPR004172">
    <property type="entry name" value="L27_dom"/>
</dbReference>
<reference evidence="12" key="1">
    <citation type="journal article" date="2020" name="PLoS Negl. Trop. Dis.">
        <title>High-quality nuclear genome for Sarcoptes scabiei-A critical resource for a neglected parasite.</title>
        <authorList>
            <person name="Korhonen P.K."/>
            <person name="Gasser R.B."/>
            <person name="Ma G."/>
            <person name="Wang T."/>
            <person name="Stroehlein A.J."/>
            <person name="Young N.D."/>
            <person name="Ang C.S."/>
            <person name="Fernando D.D."/>
            <person name="Lu H.C."/>
            <person name="Taylor S."/>
            <person name="Reynolds S.L."/>
            <person name="Mofiz E."/>
            <person name="Najaraj S.H."/>
            <person name="Gowda H."/>
            <person name="Madugundu A."/>
            <person name="Renuse S."/>
            <person name="Holt D."/>
            <person name="Pandey A."/>
            <person name="Papenfuss A.T."/>
            <person name="Fischer K."/>
        </authorList>
    </citation>
    <scope>NUCLEOTIDE SEQUENCE [LARGE SCALE GENOMIC DNA]</scope>
</reference>
<dbReference type="CDD" id="cd00136">
    <property type="entry name" value="PDZ_canonical"/>
    <property type="match status" value="1"/>
</dbReference>
<dbReference type="PROSITE" id="PS00856">
    <property type="entry name" value="GUANYLATE_KINASE_1"/>
    <property type="match status" value="1"/>
</dbReference>
<keyword evidence="2 4" id="KW-0728">SH3 domain</keyword>
<dbReference type="Pfam" id="PF07653">
    <property type="entry name" value="SH3_2"/>
    <property type="match status" value="1"/>
</dbReference>
<evidence type="ECO:0000313" key="11">
    <source>
        <dbReference type="EnsemblMetazoa" id="KAF7494234.1"/>
    </source>
</evidence>
<dbReference type="PANTHER" id="PTHR23122">
    <property type="entry name" value="MEMBRANE-ASSOCIATED GUANYLATE KINASE MAGUK"/>
    <property type="match status" value="1"/>
</dbReference>
<evidence type="ECO:0000259" key="9">
    <source>
        <dbReference type="PROSITE" id="PS51022"/>
    </source>
</evidence>
<dbReference type="EnsemblMetazoa" id="SSS_5620s_mrna">
    <property type="protein sequence ID" value="KAF7494234.1"/>
    <property type="gene ID" value="SSS_5620"/>
</dbReference>
<feature type="domain" description="Guanylate kinase-like" evidence="7">
    <location>
        <begin position="953"/>
        <end position="1145"/>
    </location>
</feature>
<dbReference type="GO" id="GO:0030054">
    <property type="term" value="C:cell junction"/>
    <property type="evidence" value="ECO:0007669"/>
    <property type="project" value="UniProtKB-ARBA"/>
</dbReference>
<dbReference type="CDD" id="cd00071">
    <property type="entry name" value="GMPK"/>
    <property type="match status" value="1"/>
</dbReference>
<dbReference type="Pfam" id="PF00595">
    <property type="entry name" value="PDZ"/>
    <property type="match status" value="1"/>
</dbReference>
<dbReference type="SUPFAM" id="SSF50156">
    <property type="entry name" value="PDZ domain-like"/>
    <property type="match status" value="2"/>
</dbReference>
<dbReference type="InterPro" id="IPR027417">
    <property type="entry name" value="P-loop_NTPase"/>
</dbReference>
<protein>
    <submittedName>
        <fullName evidence="10">MAGUK p55 subfamily member 5</fullName>
    </submittedName>
</protein>
<dbReference type="InterPro" id="IPR050716">
    <property type="entry name" value="MAGUK"/>
</dbReference>
<dbReference type="Gene3D" id="2.30.42.10">
    <property type="match status" value="2"/>
</dbReference>
<dbReference type="PROSITE" id="PS51022">
    <property type="entry name" value="L27"/>
    <property type="match status" value="1"/>
</dbReference>
<dbReference type="InterPro" id="IPR020590">
    <property type="entry name" value="Guanylate_kinase_CS"/>
</dbReference>
<dbReference type="SMART" id="SM00072">
    <property type="entry name" value="GuKc"/>
    <property type="match status" value="1"/>
</dbReference>
<dbReference type="InterPro" id="IPR001478">
    <property type="entry name" value="PDZ"/>
</dbReference>
<dbReference type="SMART" id="SM00326">
    <property type="entry name" value="SH3"/>
    <property type="match status" value="1"/>
</dbReference>
<dbReference type="AlphaFoldDB" id="A0A834VGG9"/>